<reference evidence="1" key="1">
    <citation type="submission" date="2020-07" db="EMBL/GenBank/DDBJ databases">
        <title>Multicomponent nature underlies the extraordinary mechanical properties of spider dragline silk.</title>
        <authorList>
            <person name="Kono N."/>
            <person name="Nakamura H."/>
            <person name="Mori M."/>
            <person name="Yoshida Y."/>
            <person name="Ohtoshi R."/>
            <person name="Malay A.D."/>
            <person name="Moran D.A.P."/>
            <person name="Tomita M."/>
            <person name="Numata K."/>
            <person name="Arakawa K."/>
        </authorList>
    </citation>
    <scope>NUCLEOTIDE SEQUENCE</scope>
</reference>
<dbReference type="AlphaFoldDB" id="A0A8X6HHT0"/>
<organism evidence="1 2">
    <name type="scientific">Trichonephila clavata</name>
    <name type="common">Joro spider</name>
    <name type="synonym">Nephila clavata</name>
    <dbReference type="NCBI Taxonomy" id="2740835"/>
    <lineage>
        <taxon>Eukaryota</taxon>
        <taxon>Metazoa</taxon>
        <taxon>Ecdysozoa</taxon>
        <taxon>Arthropoda</taxon>
        <taxon>Chelicerata</taxon>
        <taxon>Arachnida</taxon>
        <taxon>Araneae</taxon>
        <taxon>Araneomorphae</taxon>
        <taxon>Entelegynae</taxon>
        <taxon>Araneoidea</taxon>
        <taxon>Nephilidae</taxon>
        <taxon>Trichonephila</taxon>
    </lineage>
</organism>
<evidence type="ECO:0000313" key="1">
    <source>
        <dbReference type="EMBL" id="GFR23208.1"/>
    </source>
</evidence>
<dbReference type="Proteomes" id="UP000887116">
    <property type="component" value="Unassembled WGS sequence"/>
</dbReference>
<keyword evidence="2" id="KW-1185">Reference proteome</keyword>
<evidence type="ECO:0000313" key="2">
    <source>
        <dbReference type="Proteomes" id="UP000887116"/>
    </source>
</evidence>
<sequence length="95" mass="11125">MGARHTCSRSEMFANIQSILSNPLYIYTIPSKGTDSVIMEDPPPEDPLDHCHLLSEREKNVRILEMRARLYKDYIHEEEKFPSANHPLNKDIWSR</sequence>
<proteinExistence type="predicted"/>
<comment type="caution">
    <text evidence="1">The sequence shown here is derived from an EMBL/GenBank/DDBJ whole genome shotgun (WGS) entry which is preliminary data.</text>
</comment>
<gene>
    <name evidence="1" type="ORF">TNCT_714831</name>
</gene>
<dbReference type="EMBL" id="BMAO01028266">
    <property type="protein sequence ID" value="GFR23208.1"/>
    <property type="molecule type" value="Genomic_DNA"/>
</dbReference>
<accession>A0A8X6HHT0</accession>
<name>A0A8X6HHT0_TRICU</name>
<protein>
    <submittedName>
        <fullName evidence="1">Uncharacterized protein</fullName>
    </submittedName>
</protein>